<evidence type="ECO:0000259" key="7">
    <source>
        <dbReference type="PROSITE" id="PS51918"/>
    </source>
</evidence>
<keyword evidence="5" id="KW-0411">Iron-sulfur</keyword>
<sequence length="591" mass="68549">MKILLMTLNSKYIHSNLAIHSIYRYWVQNLKKPDSNVTIDVREFTINNDMDPVLSEMHRGRYDVVFVSAYIWNIELLTVLIENYNRLNPETLIFLGGPEVSYNPFEQMSNLPAIHGVFCGEGEESFTAAVRHFLSGNALDTLHHIPGIATRYSVVAPTPVIVSDLDSLPFPYESMDAFSNRIVYYESTRGCPYSCSYCLSSSLKGVRRLSLERVYSDMKKFLEWQVPQVKFVDRTFNLDKKHALSIMQYLVDHDNGVTNFHFEINGNLLDSDYFALVSKGRKGLFQFEIGIQSTCTSTLTAINRNIPFEQLKENIQELIKTQKTHVHVDLIAGLPLESYKRFLKSFDDAYNLGANQLQLGFLKVLKGTALYGQKDRYGYKVRRETPYEVLENNYISFDDLAVLKEVEKLVEWYHNSERFKVSFKWLLMKTGNKPSELFLSLRKWFFSRGLLNVPISTFNLYLYLDAYYKSVVDSGDEQVFNDLLKYDYYASGLRGQRDLFHYPDIPRFNKRRIEILDMQDVKNHFVDEDDPVTPKEMLKYLEFVVFKHDVVGWISETSSLIPETNSVVVFNMKKPYAFLKLGIQLFKGDAS</sequence>
<dbReference type="InterPro" id="IPR007197">
    <property type="entry name" value="rSAM"/>
</dbReference>
<dbReference type="SFLD" id="SFLDG01082">
    <property type="entry name" value="B12-binding_domain_containing"/>
    <property type="match status" value="1"/>
</dbReference>
<dbReference type="InterPro" id="IPR025288">
    <property type="entry name" value="DUF4080"/>
</dbReference>
<dbReference type="Gene3D" id="3.80.30.20">
    <property type="entry name" value="tm_1862 like domain"/>
    <property type="match status" value="1"/>
</dbReference>
<dbReference type="SMART" id="SM00729">
    <property type="entry name" value="Elp3"/>
    <property type="match status" value="1"/>
</dbReference>
<dbReference type="InterPro" id="IPR058240">
    <property type="entry name" value="rSAM_sf"/>
</dbReference>
<dbReference type="SUPFAM" id="SSF102114">
    <property type="entry name" value="Radical SAM enzymes"/>
    <property type="match status" value="1"/>
</dbReference>
<dbReference type="PANTHER" id="PTHR43409">
    <property type="entry name" value="ANAEROBIC MAGNESIUM-PROTOPORPHYRIN IX MONOMETHYL ESTER CYCLASE-RELATED"/>
    <property type="match status" value="1"/>
</dbReference>
<keyword evidence="9" id="KW-1185">Reference proteome</keyword>
<keyword evidence="3" id="KW-0479">Metal-binding</keyword>
<dbReference type="EMBL" id="JAFBDT010000015">
    <property type="protein sequence ID" value="MBM7562268.1"/>
    <property type="molecule type" value="Genomic_DNA"/>
</dbReference>
<dbReference type="InterPro" id="IPR051198">
    <property type="entry name" value="BchE-like"/>
</dbReference>
<evidence type="ECO:0000256" key="1">
    <source>
        <dbReference type="ARBA" id="ARBA00001966"/>
    </source>
</evidence>
<dbReference type="InterPro" id="IPR006638">
    <property type="entry name" value="Elp3/MiaA/NifB-like_rSAM"/>
</dbReference>
<dbReference type="InterPro" id="IPR034466">
    <property type="entry name" value="Methyltransferase_Class_B"/>
</dbReference>
<dbReference type="Pfam" id="PF04055">
    <property type="entry name" value="Radical_SAM"/>
    <property type="match status" value="1"/>
</dbReference>
<reference evidence="8 9" key="1">
    <citation type="submission" date="2021-01" db="EMBL/GenBank/DDBJ databases">
        <title>Genomic Encyclopedia of Type Strains, Phase IV (KMG-IV): sequencing the most valuable type-strain genomes for metagenomic binning, comparative biology and taxonomic classification.</title>
        <authorList>
            <person name="Goeker M."/>
        </authorList>
    </citation>
    <scope>NUCLEOTIDE SEQUENCE [LARGE SCALE GENOMIC DNA]</scope>
    <source>
        <strain evidence="8 9">DSM 24436</strain>
    </source>
</reference>
<dbReference type="Proteomes" id="UP000767854">
    <property type="component" value="Unassembled WGS sequence"/>
</dbReference>
<dbReference type="Pfam" id="PF13311">
    <property type="entry name" value="DUF4080"/>
    <property type="match status" value="1"/>
</dbReference>
<evidence type="ECO:0000256" key="3">
    <source>
        <dbReference type="ARBA" id="ARBA00022723"/>
    </source>
</evidence>
<organism evidence="8 9">
    <name type="scientific">Fusibacter tunisiensis</name>
    <dbReference type="NCBI Taxonomy" id="1008308"/>
    <lineage>
        <taxon>Bacteria</taxon>
        <taxon>Bacillati</taxon>
        <taxon>Bacillota</taxon>
        <taxon>Clostridia</taxon>
        <taxon>Eubacteriales</taxon>
        <taxon>Eubacteriales Family XII. Incertae Sedis</taxon>
        <taxon>Fusibacter</taxon>
    </lineage>
</organism>
<dbReference type="Gene3D" id="3.40.50.280">
    <property type="entry name" value="Cobalamin-binding domain"/>
    <property type="match status" value="1"/>
</dbReference>
<dbReference type="Pfam" id="PF02310">
    <property type="entry name" value="B12-binding"/>
    <property type="match status" value="1"/>
</dbReference>
<dbReference type="SFLD" id="SFLDG01123">
    <property type="entry name" value="methyltransferase_(Class_B)"/>
    <property type="match status" value="1"/>
</dbReference>
<evidence type="ECO:0000256" key="2">
    <source>
        <dbReference type="ARBA" id="ARBA00022691"/>
    </source>
</evidence>
<comment type="caution">
    <text evidence="8">The sequence shown here is derived from an EMBL/GenBank/DDBJ whole genome shotgun (WGS) entry which is preliminary data.</text>
</comment>
<dbReference type="PANTHER" id="PTHR43409:SF16">
    <property type="entry name" value="SLR0320 PROTEIN"/>
    <property type="match status" value="1"/>
</dbReference>
<evidence type="ECO:0000259" key="6">
    <source>
        <dbReference type="PROSITE" id="PS51332"/>
    </source>
</evidence>
<evidence type="ECO:0000256" key="5">
    <source>
        <dbReference type="ARBA" id="ARBA00023014"/>
    </source>
</evidence>
<keyword evidence="4" id="KW-0408">Iron</keyword>
<protein>
    <submittedName>
        <fullName evidence="8">Radical SAM superfamily enzyme YgiQ (UPF0313 family)</fullName>
    </submittedName>
</protein>
<dbReference type="InterPro" id="IPR006158">
    <property type="entry name" value="Cobalamin-bd"/>
</dbReference>
<dbReference type="SFLD" id="SFLDS00029">
    <property type="entry name" value="Radical_SAM"/>
    <property type="match status" value="1"/>
</dbReference>
<dbReference type="PROSITE" id="PS51332">
    <property type="entry name" value="B12_BINDING"/>
    <property type="match status" value="1"/>
</dbReference>
<evidence type="ECO:0000313" key="9">
    <source>
        <dbReference type="Proteomes" id="UP000767854"/>
    </source>
</evidence>
<evidence type="ECO:0000256" key="4">
    <source>
        <dbReference type="ARBA" id="ARBA00023004"/>
    </source>
</evidence>
<accession>A0ABS2MS72</accession>
<feature type="domain" description="B12-binding" evidence="6">
    <location>
        <begin position="1"/>
        <end position="140"/>
    </location>
</feature>
<name>A0ABS2MS72_9FIRM</name>
<evidence type="ECO:0000313" key="8">
    <source>
        <dbReference type="EMBL" id="MBM7562268.1"/>
    </source>
</evidence>
<proteinExistence type="predicted"/>
<dbReference type="InterPro" id="IPR023404">
    <property type="entry name" value="rSAM_horseshoe"/>
</dbReference>
<dbReference type="RefSeq" id="WP_204664513.1">
    <property type="nucleotide sequence ID" value="NZ_JAFBDT010000015.1"/>
</dbReference>
<gene>
    <name evidence="8" type="ORF">JOC49_001812</name>
</gene>
<comment type="cofactor">
    <cofactor evidence="1">
        <name>[4Fe-4S] cluster</name>
        <dbReference type="ChEBI" id="CHEBI:49883"/>
    </cofactor>
</comment>
<dbReference type="PROSITE" id="PS51918">
    <property type="entry name" value="RADICAL_SAM"/>
    <property type="match status" value="1"/>
</dbReference>
<feature type="domain" description="Radical SAM core" evidence="7">
    <location>
        <begin position="177"/>
        <end position="401"/>
    </location>
</feature>
<keyword evidence="2" id="KW-0949">S-adenosyl-L-methionine</keyword>